<dbReference type="Gene3D" id="3.30.420.150">
    <property type="entry name" value="Exopolyphosphatase. Domain 2"/>
    <property type="match status" value="1"/>
</dbReference>
<organism evidence="2 3">
    <name type="scientific">bacterium (Candidatus Blackallbacteria) CG17_big_fil_post_rev_8_21_14_2_50_48_46</name>
    <dbReference type="NCBI Taxonomy" id="2014261"/>
    <lineage>
        <taxon>Bacteria</taxon>
        <taxon>Candidatus Blackallbacteria</taxon>
    </lineage>
</organism>
<name>A0A2M7FZY6_9BACT</name>
<dbReference type="EMBL" id="PFFQ01000055">
    <property type="protein sequence ID" value="PIW14873.1"/>
    <property type="molecule type" value="Genomic_DNA"/>
</dbReference>
<proteinExistence type="predicted"/>
<dbReference type="Gene3D" id="3.30.420.40">
    <property type="match status" value="1"/>
</dbReference>
<dbReference type="InterPro" id="IPR043129">
    <property type="entry name" value="ATPase_NBD"/>
</dbReference>
<dbReference type="Proteomes" id="UP000231019">
    <property type="component" value="Unassembled WGS sequence"/>
</dbReference>
<dbReference type="InterPro" id="IPR003695">
    <property type="entry name" value="Ppx_GppA_N"/>
</dbReference>
<dbReference type="PANTHER" id="PTHR30005:SF0">
    <property type="entry name" value="RETROGRADE REGULATION PROTEIN 2"/>
    <property type="match status" value="1"/>
</dbReference>
<dbReference type="AlphaFoldDB" id="A0A2M7FZY6"/>
<feature type="domain" description="Ppx/GppA phosphatase N-terminal" evidence="1">
    <location>
        <begin position="38"/>
        <end position="284"/>
    </location>
</feature>
<dbReference type="Pfam" id="PF02541">
    <property type="entry name" value="Ppx-GppA"/>
    <property type="match status" value="1"/>
</dbReference>
<sequence>MLKFVAIDVGSNAMRLVLTHVFEGETGPSFKRETLLRVPVRLGEDVFTLGHISEYKAHQLLKAMQAFRHLIDVFEPHAYMACATSAMRDAPNGPDLIAEIQELADISLQIIQGGFEAELIFASHVAETLDPQKNYLYIDVGGGSTELTIFSEGQQAAAESFNIGTVRLLCDQVQPSEWQRMSTWITKHCQTPGDWQGIGSGGNINKLYKLSNRKDKAYLKTNHLNYWLGLLEPLSIDQRIEKYVLKPDRADVIVPATQIYLRVMQEARLERIYVPQVGLADGMIHFLYETWRREHADTRS</sequence>
<reference evidence="2 3" key="1">
    <citation type="submission" date="2017-09" db="EMBL/GenBank/DDBJ databases">
        <title>Depth-based differentiation of microbial function through sediment-hosted aquifers and enrichment of novel symbionts in the deep terrestrial subsurface.</title>
        <authorList>
            <person name="Probst A.J."/>
            <person name="Ladd B."/>
            <person name="Jarett J.K."/>
            <person name="Geller-Mcgrath D.E."/>
            <person name="Sieber C.M."/>
            <person name="Emerson J.B."/>
            <person name="Anantharaman K."/>
            <person name="Thomas B.C."/>
            <person name="Malmstrom R."/>
            <person name="Stieglmeier M."/>
            <person name="Klingl A."/>
            <person name="Woyke T."/>
            <person name="Ryan C.M."/>
            <person name="Banfield J.F."/>
        </authorList>
    </citation>
    <scope>NUCLEOTIDE SEQUENCE [LARGE SCALE GENOMIC DNA]</scope>
    <source>
        <strain evidence="2">CG17_big_fil_post_rev_8_21_14_2_50_48_46</strain>
    </source>
</reference>
<dbReference type="SUPFAM" id="SSF53067">
    <property type="entry name" value="Actin-like ATPase domain"/>
    <property type="match status" value="2"/>
</dbReference>
<dbReference type="CDD" id="cd24006">
    <property type="entry name" value="ASKHA_NBD_PPX_GppA"/>
    <property type="match status" value="1"/>
</dbReference>
<dbReference type="PANTHER" id="PTHR30005">
    <property type="entry name" value="EXOPOLYPHOSPHATASE"/>
    <property type="match status" value="1"/>
</dbReference>
<protein>
    <submittedName>
        <fullName evidence="2">Exopolyphosphatase</fullName>
    </submittedName>
</protein>
<evidence type="ECO:0000313" key="3">
    <source>
        <dbReference type="Proteomes" id="UP000231019"/>
    </source>
</evidence>
<dbReference type="GO" id="GO:0016462">
    <property type="term" value="F:pyrophosphatase activity"/>
    <property type="evidence" value="ECO:0007669"/>
    <property type="project" value="TreeGrafter"/>
</dbReference>
<dbReference type="InterPro" id="IPR050273">
    <property type="entry name" value="GppA/Ppx_hydrolase"/>
</dbReference>
<comment type="caution">
    <text evidence="2">The sequence shown here is derived from an EMBL/GenBank/DDBJ whole genome shotgun (WGS) entry which is preliminary data.</text>
</comment>
<evidence type="ECO:0000259" key="1">
    <source>
        <dbReference type="Pfam" id="PF02541"/>
    </source>
</evidence>
<gene>
    <name evidence="2" type="ORF">COW36_19675</name>
</gene>
<accession>A0A2M7FZY6</accession>
<evidence type="ECO:0000313" key="2">
    <source>
        <dbReference type="EMBL" id="PIW14873.1"/>
    </source>
</evidence>